<dbReference type="InterPro" id="IPR010301">
    <property type="entry name" value="RRP1"/>
</dbReference>
<feature type="region of interest" description="Disordered" evidence="4">
    <location>
        <begin position="347"/>
        <end position="503"/>
    </location>
</feature>
<evidence type="ECO:0000256" key="2">
    <source>
        <dbReference type="ARBA" id="ARBA00006374"/>
    </source>
</evidence>
<dbReference type="Proteomes" id="UP000322234">
    <property type="component" value="Unassembled WGS sequence"/>
</dbReference>
<dbReference type="GO" id="GO:0030688">
    <property type="term" value="C:preribosome, small subunit precursor"/>
    <property type="evidence" value="ECO:0007669"/>
    <property type="project" value="InterPro"/>
</dbReference>
<feature type="compositionally biased region" description="Basic residues" evidence="4">
    <location>
        <begin position="465"/>
        <end position="477"/>
    </location>
</feature>
<evidence type="ECO:0008006" key="7">
    <source>
        <dbReference type="Google" id="ProtNLM"/>
    </source>
</evidence>
<evidence type="ECO:0000256" key="4">
    <source>
        <dbReference type="SAM" id="MobiDB-lite"/>
    </source>
</evidence>
<protein>
    <recommendedName>
        <fullName evidence="7">Ribosomal RNA processing protein 1-like protein B</fullName>
    </recommendedName>
</protein>
<evidence type="ECO:0000256" key="3">
    <source>
        <dbReference type="ARBA" id="ARBA00023242"/>
    </source>
</evidence>
<dbReference type="PANTHER" id="PTHR13026">
    <property type="entry name" value="NNP-1 PROTEIN NOVEL NUCLEAR PROTEIN 1 NOP52"/>
    <property type="match status" value="1"/>
</dbReference>
<gene>
    <name evidence="5" type="ORF">E5288_WYG011017</name>
</gene>
<reference evidence="5" key="1">
    <citation type="submission" date="2019-10" db="EMBL/GenBank/DDBJ databases">
        <title>The sequence and de novo assembly of the wild yak genome.</title>
        <authorList>
            <person name="Liu Y."/>
        </authorList>
    </citation>
    <scope>NUCLEOTIDE SEQUENCE [LARGE SCALE GENOMIC DNA]</scope>
    <source>
        <strain evidence="5">WY2019</strain>
    </source>
</reference>
<accession>A0A6B0QYG2</accession>
<feature type="compositionally biased region" description="Polar residues" evidence="4">
    <location>
        <begin position="652"/>
        <end position="662"/>
    </location>
</feature>
<sequence>MAPAMQPAEIQFAQRLASHEKGIRDRAVKKLRQYISVKTQKETGGFSQEELLKIWKGLFYCMWVQDEPLLQEELANTISQLIHVVNNSEAQHLFIQTFWQTVNREWPGIEGLRLDKYHMLIRLVLRQSFEVLKRNGWEESRIKLFLNVLMKAVLHPESRSPNGVKLLFVDIYLDELSKVGGKELLADQNLKFIDPFCKIAAKTRDQTLVQTIARGVFEVIVDQSPFVPEETAKEQKTQVGGGGLSEEEASGNEMTWRKAARKKKAALGKCHPGKEEGSQQGGQDGSGSVEDTGPLLQFDYKAVADRLLEMTNRKNVPPFNRKRLSELIKKRLWCPARSLSRLSFAEDTTADEDDQTHSQGTHRKKGNKLLEKTDMAGEKGELQSSRSAHGGPARPRERLPCPHGSLQSEAAECTGPSGEATRPEQNGSQEPEASPKRAPEAGGADLGILAMPCTQEQSSLERPSLHNRRKRPRKRSPRIQVEGLEPTASPLEGVAPQAAPASGAPVLKRRRELGALLVNGSGPPVLAWPLPQREGPPANPADRRDCPSSLPLGGKLKKKSGGPSGLDLYDSCAQKAAILKKRKKMKEMSNLVEPRGLKLVPALGSGGAHGPLKKKLRTEKDFMAFDTASSPKPLFFRKARGSTAPSPGPTLQPHTTPSSSKKVTFGLNRNMTAGSLGAFSMEEERHLRAGASLTAPPPGLRARRSLRRVGQHQWGQWADKRSRALLTVAWLSSEAEFKKTDKSILVSPTGPSRVAFNPEQRPLHGVLKTPTSSPASTPLGPKKPLTVTPKRRPTAMDFF</sequence>
<dbReference type="EMBL" id="VBQZ03000012">
    <property type="protein sequence ID" value="MXQ82260.1"/>
    <property type="molecule type" value="Genomic_DNA"/>
</dbReference>
<feature type="compositionally biased region" description="Basic and acidic residues" evidence="4">
    <location>
        <begin position="368"/>
        <end position="381"/>
    </location>
</feature>
<proteinExistence type="inferred from homology"/>
<comment type="similarity">
    <text evidence="2">Belongs to the RRP1 family.</text>
</comment>
<evidence type="ECO:0000313" key="5">
    <source>
        <dbReference type="EMBL" id="MXQ82260.1"/>
    </source>
</evidence>
<comment type="subcellular location">
    <subcellularLocation>
        <location evidence="1">Nucleus</location>
    </subcellularLocation>
</comment>
<keyword evidence="6" id="KW-1185">Reference proteome</keyword>
<name>A0A6B0QYG2_9CETA</name>
<feature type="region of interest" description="Disordered" evidence="4">
    <location>
        <begin position="230"/>
        <end position="293"/>
    </location>
</feature>
<organism evidence="5 6">
    <name type="scientific">Bos mutus</name>
    <name type="common">wild yak</name>
    <dbReference type="NCBI Taxonomy" id="72004"/>
    <lineage>
        <taxon>Eukaryota</taxon>
        <taxon>Metazoa</taxon>
        <taxon>Chordata</taxon>
        <taxon>Craniata</taxon>
        <taxon>Vertebrata</taxon>
        <taxon>Euteleostomi</taxon>
        <taxon>Mammalia</taxon>
        <taxon>Eutheria</taxon>
        <taxon>Laurasiatheria</taxon>
        <taxon>Artiodactyla</taxon>
        <taxon>Ruminantia</taxon>
        <taxon>Pecora</taxon>
        <taxon>Bovidae</taxon>
        <taxon>Bovinae</taxon>
        <taxon>Bos</taxon>
    </lineage>
</organism>
<dbReference type="PANTHER" id="PTHR13026:SF2">
    <property type="entry name" value="RIBOSOMAL RNA PROCESSING PROTEIN 1 HOMOLOG B"/>
    <property type="match status" value="1"/>
</dbReference>
<dbReference type="GO" id="GO:0006364">
    <property type="term" value="P:rRNA processing"/>
    <property type="evidence" value="ECO:0007669"/>
    <property type="project" value="InterPro"/>
</dbReference>
<comment type="caution">
    <text evidence="5">The sequence shown here is derived from an EMBL/GenBank/DDBJ whole genome shotgun (WGS) entry which is preliminary data.</text>
</comment>
<evidence type="ECO:0000256" key="1">
    <source>
        <dbReference type="ARBA" id="ARBA00004123"/>
    </source>
</evidence>
<dbReference type="GO" id="GO:0005634">
    <property type="term" value="C:nucleus"/>
    <property type="evidence" value="ECO:0007669"/>
    <property type="project" value="UniProtKB-SubCell"/>
</dbReference>
<keyword evidence="3" id="KW-0539">Nucleus</keyword>
<dbReference type="Pfam" id="PF05997">
    <property type="entry name" value="Nop52"/>
    <property type="match status" value="1"/>
</dbReference>
<feature type="region of interest" description="Disordered" evidence="4">
    <location>
        <begin position="520"/>
        <end position="567"/>
    </location>
</feature>
<feature type="region of interest" description="Disordered" evidence="4">
    <location>
        <begin position="640"/>
        <end position="662"/>
    </location>
</feature>
<dbReference type="AlphaFoldDB" id="A0A6B0QYG2"/>
<feature type="region of interest" description="Disordered" evidence="4">
    <location>
        <begin position="751"/>
        <end position="799"/>
    </location>
</feature>
<evidence type="ECO:0000313" key="6">
    <source>
        <dbReference type="Proteomes" id="UP000322234"/>
    </source>
</evidence>